<keyword evidence="1" id="KW-0418">Kinase</keyword>
<keyword evidence="4" id="KW-1185">Reference proteome</keyword>
<dbReference type="RefSeq" id="WP_358217978.1">
    <property type="nucleotide sequence ID" value="NZ_JBHSFS010000007.1"/>
</dbReference>
<dbReference type="PANTHER" id="PTHR35526:SF3">
    <property type="entry name" value="ANTI-SIGMA-F FACTOR RSBW"/>
    <property type="match status" value="1"/>
</dbReference>
<dbReference type="InterPro" id="IPR003594">
    <property type="entry name" value="HATPase_dom"/>
</dbReference>
<dbReference type="GO" id="GO:0005524">
    <property type="term" value="F:ATP binding"/>
    <property type="evidence" value="ECO:0007669"/>
    <property type="project" value="UniProtKB-KW"/>
</dbReference>
<dbReference type="CDD" id="cd16936">
    <property type="entry name" value="HATPase_RsbW-like"/>
    <property type="match status" value="1"/>
</dbReference>
<comment type="caution">
    <text evidence="3">The sequence shown here is derived from an EMBL/GenBank/DDBJ whole genome shotgun (WGS) entry which is preliminary data.</text>
</comment>
<name>A0ABV9BLE9_9ACTN</name>
<dbReference type="EMBL" id="JBHSFS010000007">
    <property type="protein sequence ID" value="MFC4514565.1"/>
    <property type="molecule type" value="Genomic_DNA"/>
</dbReference>
<accession>A0ABV9BLE9</accession>
<dbReference type="Pfam" id="PF13581">
    <property type="entry name" value="HATPase_c_2"/>
    <property type="match status" value="1"/>
</dbReference>
<keyword evidence="3" id="KW-0067">ATP-binding</keyword>
<sequence>MRGDRYTLTAPAAPSTARLAREFVTATLVAAERRLLIEPARLCVSDTVANVVRHARVPELTVEMTVRAENVVVAVRDDDPGRLPWPRQAVGERGGDGRGLALVRRLSHASGVTWVWDGLDVVGKQVWFELRECAALTV</sequence>
<gene>
    <name evidence="3" type="ORF">ACFPEN_16635</name>
</gene>
<dbReference type="PANTHER" id="PTHR35526">
    <property type="entry name" value="ANTI-SIGMA-F FACTOR RSBW-RELATED"/>
    <property type="match status" value="1"/>
</dbReference>
<dbReference type="SUPFAM" id="SSF55874">
    <property type="entry name" value="ATPase domain of HSP90 chaperone/DNA topoisomerase II/histidine kinase"/>
    <property type="match status" value="1"/>
</dbReference>
<evidence type="ECO:0000259" key="2">
    <source>
        <dbReference type="Pfam" id="PF13581"/>
    </source>
</evidence>
<organism evidence="3 4">
    <name type="scientific">Streptomyces ehimensis</name>
    <dbReference type="NCBI Taxonomy" id="68195"/>
    <lineage>
        <taxon>Bacteria</taxon>
        <taxon>Bacillati</taxon>
        <taxon>Actinomycetota</taxon>
        <taxon>Actinomycetes</taxon>
        <taxon>Kitasatosporales</taxon>
        <taxon>Streptomycetaceae</taxon>
        <taxon>Streptomyces</taxon>
    </lineage>
</organism>
<dbReference type="InterPro" id="IPR036890">
    <property type="entry name" value="HATPase_C_sf"/>
</dbReference>
<evidence type="ECO:0000256" key="1">
    <source>
        <dbReference type="ARBA" id="ARBA00022527"/>
    </source>
</evidence>
<dbReference type="Proteomes" id="UP001595990">
    <property type="component" value="Unassembled WGS sequence"/>
</dbReference>
<keyword evidence="3" id="KW-0547">Nucleotide-binding</keyword>
<keyword evidence="1" id="KW-0723">Serine/threonine-protein kinase</keyword>
<proteinExistence type="predicted"/>
<reference evidence="4" key="1">
    <citation type="journal article" date="2019" name="Int. J. Syst. Evol. Microbiol.">
        <title>The Global Catalogue of Microorganisms (GCM) 10K type strain sequencing project: providing services to taxonomists for standard genome sequencing and annotation.</title>
        <authorList>
            <consortium name="The Broad Institute Genomics Platform"/>
            <consortium name="The Broad Institute Genome Sequencing Center for Infectious Disease"/>
            <person name="Wu L."/>
            <person name="Ma J."/>
        </authorList>
    </citation>
    <scope>NUCLEOTIDE SEQUENCE [LARGE SCALE GENOMIC DNA]</scope>
    <source>
        <strain evidence="4">CECT 8064</strain>
    </source>
</reference>
<dbReference type="InterPro" id="IPR050267">
    <property type="entry name" value="Anti-sigma-factor_SerPK"/>
</dbReference>
<protein>
    <submittedName>
        <fullName evidence="3">ATP-binding protein</fullName>
    </submittedName>
</protein>
<dbReference type="Gene3D" id="3.30.565.10">
    <property type="entry name" value="Histidine kinase-like ATPase, C-terminal domain"/>
    <property type="match status" value="1"/>
</dbReference>
<evidence type="ECO:0000313" key="4">
    <source>
        <dbReference type="Proteomes" id="UP001595990"/>
    </source>
</evidence>
<evidence type="ECO:0000313" key="3">
    <source>
        <dbReference type="EMBL" id="MFC4514565.1"/>
    </source>
</evidence>
<feature type="domain" description="Histidine kinase/HSP90-like ATPase" evidence="2">
    <location>
        <begin position="11"/>
        <end position="108"/>
    </location>
</feature>
<keyword evidence="1" id="KW-0808">Transferase</keyword>